<evidence type="ECO:0000256" key="3">
    <source>
        <dbReference type="ARBA" id="ARBA00022737"/>
    </source>
</evidence>
<dbReference type="Gene3D" id="2.40.40.20">
    <property type="match status" value="1"/>
</dbReference>
<dbReference type="InterPro" id="IPR041717">
    <property type="entry name" value="FmdC/FwdD_MopB-bd"/>
</dbReference>
<dbReference type="GO" id="GO:0030151">
    <property type="term" value="F:molybdenum ion binding"/>
    <property type="evidence" value="ECO:0007669"/>
    <property type="project" value="InterPro"/>
</dbReference>
<proteinExistence type="predicted"/>
<evidence type="ECO:0000256" key="4">
    <source>
        <dbReference type="ARBA" id="ARBA00022994"/>
    </source>
</evidence>
<dbReference type="Proteomes" id="UP000256864">
    <property type="component" value="Unassembled WGS sequence"/>
</dbReference>
<dbReference type="GO" id="GO:0018493">
    <property type="term" value="F:formylmethanofuran dehydrogenase activity"/>
    <property type="evidence" value="ECO:0007669"/>
    <property type="project" value="UniProtKB-EC"/>
</dbReference>
<dbReference type="RefSeq" id="WP_013296115.1">
    <property type="nucleotide sequence ID" value="NZ_QREL01000001.1"/>
</dbReference>
<keyword evidence="9" id="KW-1185">Reference proteome</keyword>
<dbReference type="PIRSF" id="PIRSF036633">
    <property type="entry name" value="FmdC_D"/>
    <property type="match status" value="1"/>
</dbReference>
<dbReference type="CDD" id="cd02789">
    <property type="entry name" value="MopB_CT_FmdC-FwdD"/>
    <property type="match status" value="1"/>
</dbReference>
<dbReference type="SMR" id="A0A371NEU4"/>
<evidence type="ECO:0000256" key="1">
    <source>
        <dbReference type="ARBA" id="ARBA00004830"/>
    </source>
</evidence>
<dbReference type="Pfam" id="PF01568">
    <property type="entry name" value="Molydop_binding"/>
    <property type="match status" value="1"/>
</dbReference>
<dbReference type="InterPro" id="IPR006657">
    <property type="entry name" value="MoPterin_dinucl-bd_dom"/>
</dbReference>
<dbReference type="EC" id="1.2.7.12" evidence="2"/>
<gene>
    <name evidence="8" type="ORF">C7452_0447</name>
</gene>
<dbReference type="SUPFAM" id="SSF50692">
    <property type="entry name" value="ADC-like"/>
    <property type="match status" value="1"/>
</dbReference>
<name>A0A371NEU4_9EURY</name>
<dbReference type="UniPathway" id="UPA00640">
    <property type="reaction ID" value="UER00692"/>
</dbReference>
<accession>A0A371NEU4</accession>
<dbReference type="EMBL" id="QREL01000001">
    <property type="protein sequence ID" value="REE28436.1"/>
    <property type="molecule type" value="Genomic_DNA"/>
</dbReference>
<evidence type="ECO:0000256" key="6">
    <source>
        <dbReference type="ARBA" id="ARBA00048228"/>
    </source>
</evidence>
<evidence type="ECO:0000256" key="2">
    <source>
        <dbReference type="ARBA" id="ARBA00012692"/>
    </source>
</evidence>
<dbReference type="GeneID" id="86199230"/>
<evidence type="ECO:0000259" key="7">
    <source>
        <dbReference type="Pfam" id="PF01568"/>
    </source>
</evidence>
<keyword evidence="4" id="KW-0484">Methanogenesis</keyword>
<dbReference type="NCBIfam" id="TIGR03122">
    <property type="entry name" value="one_C_dehyd_C"/>
    <property type="match status" value="1"/>
</dbReference>
<comment type="pathway">
    <text evidence="1">One-carbon metabolism; methanogenesis from CO(2); 5,10-methenyl-5,6,7,8-tetrahydromethanopterin from CO(2): step 1/3.</text>
</comment>
<reference evidence="8 9" key="1">
    <citation type="submission" date="2018-07" db="EMBL/GenBank/DDBJ databases">
        <title>Genomic Encyclopedia of Type Strains, Phase IV (KMG-IV): sequencing the most valuable type-strain genomes for metagenomic binning, comparative biology and taxonomic classification.</title>
        <authorList>
            <person name="Goeker M."/>
        </authorList>
    </citation>
    <scope>NUCLEOTIDE SEQUENCE [LARGE SCALE GENOMIC DNA]</scope>
    <source>
        <strain evidence="8 9">DSM 7466</strain>
    </source>
</reference>
<organism evidence="8 9">
    <name type="scientific">Methanothermobacter defluvii</name>
    <dbReference type="NCBI Taxonomy" id="49339"/>
    <lineage>
        <taxon>Archaea</taxon>
        <taxon>Methanobacteriati</taxon>
        <taxon>Methanobacteriota</taxon>
        <taxon>Methanomada group</taxon>
        <taxon>Methanobacteria</taxon>
        <taxon>Methanobacteriales</taxon>
        <taxon>Methanobacteriaceae</taxon>
        <taxon>Methanothermobacter</taxon>
    </lineage>
</organism>
<keyword evidence="5" id="KW-0560">Oxidoreductase</keyword>
<evidence type="ECO:0000256" key="5">
    <source>
        <dbReference type="ARBA" id="ARBA00023002"/>
    </source>
</evidence>
<dbReference type="PANTHER" id="PTHR39673">
    <property type="entry name" value="TUNGSTEN FORMYLMETHANOFURAN DEHYDROGENASE, SUBUNIT C (FWDC)"/>
    <property type="match status" value="1"/>
</dbReference>
<dbReference type="SUPFAM" id="SSF69336">
    <property type="entry name" value="Alpha subunit of glutamate synthase, C-terminal domain"/>
    <property type="match status" value="1"/>
</dbReference>
<dbReference type="InterPro" id="IPR012048">
    <property type="entry name" value="Formylmethanofuran_DH_csu/dsu"/>
</dbReference>
<dbReference type="AlphaFoldDB" id="A0A371NEU4"/>
<feature type="domain" description="Molybdopterin dinucleotide-binding" evidence="7">
    <location>
        <begin position="276"/>
        <end position="374"/>
    </location>
</feature>
<dbReference type="PANTHER" id="PTHR39673:SF5">
    <property type="entry name" value="TUNGSTEN-CONTAINING FORMYLMETHANOFURAN DEHYDROGENASE 2 SUBUNIT C"/>
    <property type="match status" value="1"/>
</dbReference>
<evidence type="ECO:0000313" key="8">
    <source>
        <dbReference type="EMBL" id="REE28436.1"/>
    </source>
</evidence>
<evidence type="ECO:0000313" key="9">
    <source>
        <dbReference type="Proteomes" id="UP000256864"/>
    </source>
</evidence>
<dbReference type="GO" id="GO:0043546">
    <property type="term" value="F:molybdopterin cofactor binding"/>
    <property type="evidence" value="ECO:0007669"/>
    <property type="project" value="InterPro"/>
</dbReference>
<protein>
    <recommendedName>
        <fullName evidence="2">formylmethanofuran dehydrogenase</fullName>
        <ecNumber evidence="2">1.2.7.12</ecNumber>
    </recommendedName>
</protein>
<dbReference type="CDD" id="cd00980">
    <property type="entry name" value="FwdC/FmdC"/>
    <property type="match status" value="1"/>
</dbReference>
<dbReference type="GO" id="GO:0019386">
    <property type="term" value="P:methanogenesis, from carbon dioxide"/>
    <property type="evidence" value="ECO:0007669"/>
    <property type="project" value="UniProtKB-UniPathway"/>
</dbReference>
<dbReference type="InterPro" id="IPR036485">
    <property type="entry name" value="Glu_synth_asu_C_sf"/>
</dbReference>
<comment type="caution">
    <text evidence="8">The sequence shown here is derived from an EMBL/GenBank/DDBJ whole genome shotgun (WGS) entry which is preliminary data.</text>
</comment>
<dbReference type="InterPro" id="IPR009010">
    <property type="entry name" value="Asp_de-COase-like_dom_sf"/>
</dbReference>
<keyword evidence="3" id="KW-0677">Repeat</keyword>
<dbReference type="Gene3D" id="2.160.20.60">
    <property type="entry name" value="Glutamate synthase, alpha subunit, C-terminal domain"/>
    <property type="match status" value="1"/>
</dbReference>
<dbReference type="InterPro" id="IPR017550">
    <property type="entry name" value="Formylmethanofuran_DH_suC"/>
</dbReference>
<comment type="catalytic activity">
    <reaction evidence="6">
        <text>N-formylmethanofuran + 2 oxidized [2Fe-2S]-[ferredoxin] + H2O = methanofuran + 2 reduced [2Fe-2S]-[ferredoxin] + CO2 + H(+)</text>
        <dbReference type="Rhea" id="RHEA:19841"/>
        <dbReference type="Rhea" id="RHEA-COMP:10000"/>
        <dbReference type="Rhea" id="RHEA-COMP:10001"/>
        <dbReference type="ChEBI" id="CHEBI:15377"/>
        <dbReference type="ChEBI" id="CHEBI:15378"/>
        <dbReference type="ChEBI" id="CHEBI:16526"/>
        <dbReference type="ChEBI" id="CHEBI:33737"/>
        <dbReference type="ChEBI" id="CHEBI:33738"/>
        <dbReference type="ChEBI" id="CHEBI:57727"/>
        <dbReference type="ChEBI" id="CHEBI:58151"/>
        <dbReference type="EC" id="1.2.7.12"/>
    </reaction>
</comment>
<sequence length="400" mass="43336">MGFVLVPKSDFQIPLEADTIRPDLFEGLDLDEIRSLQVYEGNIKRPLGEFFEIAETSHEDQLIRIDGDVSRVKYIGSGMKSGKIIINGDVGLQLGCEMKGGEIEVNGNVSSWIGMEMHGGTIKINGNAGDYVGCAYRGEWRGMKGGKIIIQGNAGNNIGGGMMAGEIYIGGDAGNFCGIRMNGGEITVRGDAGRAPGAEMVSGIIKIHGRISSLLPGFKEISTFKEDGSLMILFKGDLSEKNPEGNLYINYNKNLHILENETDEGRVITKKGIKVIYNSGSTIREGQIIKGGNKLTDDYIDECARCCISPEDYKLLGEPENVVVSSHGNEVVLRAVEDPGIQMGTIFIPRGIWANVLTPPYTESTGSPMYKGVPVYLRKASQGERILSAEELVEEYGVGK</sequence>